<dbReference type="AlphaFoldDB" id="A0A7J4JHQ8"/>
<keyword evidence="2" id="KW-0436">Ligase</keyword>
<proteinExistence type="predicted"/>
<accession>A0A7J4JHQ8</accession>
<dbReference type="PANTHER" id="PTHR12196:SF2">
    <property type="entry name" value="DIPHTHINE--AMMONIA LIGASE"/>
    <property type="match status" value="1"/>
</dbReference>
<dbReference type="SUPFAM" id="SSF52402">
    <property type="entry name" value="Adenine nucleotide alpha hydrolases-like"/>
    <property type="match status" value="1"/>
</dbReference>
<dbReference type="PANTHER" id="PTHR12196">
    <property type="entry name" value="DOMAIN OF UNKNOWN FUNCTION 71 DUF71 -CONTAINING PROTEIN"/>
    <property type="match status" value="1"/>
</dbReference>
<dbReference type="EMBL" id="DUGH01000042">
    <property type="protein sequence ID" value="HIH16129.1"/>
    <property type="molecule type" value="Genomic_DNA"/>
</dbReference>
<evidence type="ECO:0000259" key="1">
    <source>
        <dbReference type="Pfam" id="PF01902"/>
    </source>
</evidence>
<dbReference type="Gene3D" id="3.90.1490.10">
    <property type="entry name" value="putative n-type atp pyrophosphatase, domain 2"/>
    <property type="match status" value="1"/>
</dbReference>
<dbReference type="Pfam" id="PF01902">
    <property type="entry name" value="Diphthami_syn_2"/>
    <property type="match status" value="1"/>
</dbReference>
<dbReference type="Proteomes" id="UP000564964">
    <property type="component" value="Unassembled WGS sequence"/>
</dbReference>
<organism evidence="2 3">
    <name type="scientific">Candidatus Iainarchaeum sp</name>
    <dbReference type="NCBI Taxonomy" id="3101447"/>
    <lineage>
        <taxon>Archaea</taxon>
        <taxon>Candidatus Iainarchaeota</taxon>
        <taxon>Candidatus Iainarchaeia</taxon>
        <taxon>Candidatus Iainarchaeales</taxon>
        <taxon>Candidatus Iainarchaeaceae</taxon>
        <taxon>Candidatus Iainarchaeum</taxon>
    </lineage>
</organism>
<sequence length="106" mass="11788">PLWGRDGEDLLNDMLAAGFKFMLVAVAAQGLDEKWLGRLIDEKAVSDLKALHEKYQVSLVGEGGEFESLVVDCPLFRKKIEVVSAEKKWDGCRGELAIKETRLAPK</sequence>
<dbReference type="GO" id="GO:0017183">
    <property type="term" value="P:protein histidyl modification to diphthamide"/>
    <property type="evidence" value="ECO:0007669"/>
    <property type="project" value="TreeGrafter"/>
</dbReference>
<reference evidence="3" key="1">
    <citation type="journal article" date="2020" name="bioRxiv">
        <title>A rank-normalized archaeal taxonomy based on genome phylogeny resolves widespread incomplete and uneven classifications.</title>
        <authorList>
            <person name="Rinke C."/>
            <person name="Chuvochina M."/>
            <person name="Mussig A.J."/>
            <person name="Chaumeil P.-A."/>
            <person name="Waite D.W."/>
            <person name="Whitman W.B."/>
            <person name="Parks D.H."/>
            <person name="Hugenholtz P."/>
        </authorList>
    </citation>
    <scope>NUCLEOTIDE SEQUENCE [LARGE SCALE GENOMIC DNA]</scope>
</reference>
<feature type="domain" description="Diphthamide synthase" evidence="1">
    <location>
        <begin position="1"/>
        <end position="102"/>
    </location>
</feature>
<protein>
    <submittedName>
        <fullName evidence="2">Diphthine--ammonia ligase</fullName>
        <ecNumber evidence="2">6.3.1.14</ecNumber>
    </submittedName>
</protein>
<feature type="non-terminal residue" evidence="2">
    <location>
        <position position="1"/>
    </location>
</feature>
<comment type="caution">
    <text evidence="2">The sequence shown here is derived from an EMBL/GenBank/DDBJ whole genome shotgun (WGS) entry which is preliminary data.</text>
</comment>
<gene>
    <name evidence="2" type="ORF">HA252_01860</name>
</gene>
<dbReference type="InterPro" id="IPR030662">
    <property type="entry name" value="DPH6/MJ0570"/>
</dbReference>
<dbReference type="InterPro" id="IPR002761">
    <property type="entry name" value="Diphthami_syn_dom"/>
</dbReference>
<evidence type="ECO:0000313" key="2">
    <source>
        <dbReference type="EMBL" id="HIH16129.1"/>
    </source>
</evidence>
<dbReference type="NCBIfam" id="TIGR00290">
    <property type="entry name" value="MJ0570_dom"/>
    <property type="match status" value="1"/>
</dbReference>
<name>A0A7J4JHQ8_9ARCH</name>
<dbReference type="EC" id="6.3.1.14" evidence="2"/>
<dbReference type="GO" id="GO:0017178">
    <property type="term" value="F:diphthine-ammonia ligase activity"/>
    <property type="evidence" value="ECO:0007669"/>
    <property type="project" value="UniProtKB-EC"/>
</dbReference>
<evidence type="ECO:0000313" key="3">
    <source>
        <dbReference type="Proteomes" id="UP000564964"/>
    </source>
</evidence>